<dbReference type="EMBL" id="JAFJMO010000005">
    <property type="protein sequence ID" value="KAJ8275732.1"/>
    <property type="molecule type" value="Genomic_DNA"/>
</dbReference>
<evidence type="ECO:0000313" key="2">
    <source>
        <dbReference type="Proteomes" id="UP001152803"/>
    </source>
</evidence>
<comment type="caution">
    <text evidence="1">The sequence shown here is derived from an EMBL/GenBank/DDBJ whole genome shotgun (WGS) entry which is preliminary data.</text>
</comment>
<accession>A0A9Q1DND1</accession>
<reference evidence="1" key="1">
    <citation type="journal article" date="2023" name="Science">
        <title>Genome structures resolve the early diversification of teleost fishes.</title>
        <authorList>
            <person name="Parey E."/>
            <person name="Louis A."/>
            <person name="Montfort J."/>
            <person name="Bouchez O."/>
            <person name="Roques C."/>
            <person name="Iampietro C."/>
            <person name="Lluch J."/>
            <person name="Castinel A."/>
            <person name="Donnadieu C."/>
            <person name="Desvignes T."/>
            <person name="Floi Bucao C."/>
            <person name="Jouanno E."/>
            <person name="Wen M."/>
            <person name="Mejri S."/>
            <person name="Dirks R."/>
            <person name="Jansen H."/>
            <person name="Henkel C."/>
            <person name="Chen W.J."/>
            <person name="Zahm M."/>
            <person name="Cabau C."/>
            <person name="Klopp C."/>
            <person name="Thompson A.W."/>
            <person name="Robinson-Rechavi M."/>
            <person name="Braasch I."/>
            <person name="Lecointre G."/>
            <person name="Bobe J."/>
            <person name="Postlethwait J.H."/>
            <person name="Berthelot C."/>
            <person name="Roest Crollius H."/>
            <person name="Guiguen Y."/>
        </authorList>
    </citation>
    <scope>NUCLEOTIDE SEQUENCE</scope>
    <source>
        <strain evidence="1">Concon-B</strain>
    </source>
</reference>
<sequence>LNPFGCCEGCRIVISRRRCSLRSLCFSILFLRGRIDFCLVRDDGRFDPVMSRCSLAEKRGMFSQCTSLLPPEPLICGREANELNSSRASTGQ</sequence>
<gene>
    <name evidence="1" type="ORF">COCON_G00074840</name>
</gene>
<name>A0A9Q1DND1_CONCO</name>
<keyword evidence="2" id="KW-1185">Reference proteome</keyword>
<proteinExistence type="predicted"/>
<protein>
    <submittedName>
        <fullName evidence="1">Uncharacterized protein</fullName>
    </submittedName>
</protein>
<dbReference type="AlphaFoldDB" id="A0A9Q1DND1"/>
<feature type="non-terminal residue" evidence="1">
    <location>
        <position position="1"/>
    </location>
</feature>
<organism evidence="1 2">
    <name type="scientific">Conger conger</name>
    <name type="common">Conger eel</name>
    <name type="synonym">Muraena conger</name>
    <dbReference type="NCBI Taxonomy" id="82655"/>
    <lineage>
        <taxon>Eukaryota</taxon>
        <taxon>Metazoa</taxon>
        <taxon>Chordata</taxon>
        <taxon>Craniata</taxon>
        <taxon>Vertebrata</taxon>
        <taxon>Euteleostomi</taxon>
        <taxon>Actinopterygii</taxon>
        <taxon>Neopterygii</taxon>
        <taxon>Teleostei</taxon>
        <taxon>Anguilliformes</taxon>
        <taxon>Congridae</taxon>
        <taxon>Conger</taxon>
    </lineage>
</organism>
<dbReference type="Proteomes" id="UP001152803">
    <property type="component" value="Unassembled WGS sequence"/>
</dbReference>
<evidence type="ECO:0000313" key="1">
    <source>
        <dbReference type="EMBL" id="KAJ8275732.1"/>
    </source>
</evidence>